<dbReference type="InterPro" id="IPR029060">
    <property type="entry name" value="PIN-like_dom_sf"/>
</dbReference>
<dbReference type="AlphaFoldDB" id="A0A9X0W714"/>
<dbReference type="CDD" id="cd18687">
    <property type="entry name" value="PIN_VapC-like"/>
    <property type="match status" value="1"/>
</dbReference>
<evidence type="ECO:0008006" key="3">
    <source>
        <dbReference type="Google" id="ProtNLM"/>
    </source>
</evidence>
<dbReference type="EMBL" id="NRRY01000006">
    <property type="protein sequence ID" value="MBK1618021.1"/>
    <property type="molecule type" value="Genomic_DNA"/>
</dbReference>
<name>A0A9X0W714_9GAMM</name>
<dbReference type="Proteomes" id="UP001138768">
    <property type="component" value="Unassembled WGS sequence"/>
</dbReference>
<dbReference type="RefSeq" id="WP_200240547.1">
    <property type="nucleotide sequence ID" value="NZ_NRRY01000006.1"/>
</dbReference>
<evidence type="ECO:0000313" key="1">
    <source>
        <dbReference type="EMBL" id="MBK1618021.1"/>
    </source>
</evidence>
<evidence type="ECO:0000313" key="2">
    <source>
        <dbReference type="Proteomes" id="UP001138768"/>
    </source>
</evidence>
<keyword evidence="2" id="KW-1185">Reference proteome</keyword>
<organism evidence="1 2">
    <name type="scientific">Lamprobacter modestohalophilus</name>
    <dbReference type="NCBI Taxonomy" id="1064514"/>
    <lineage>
        <taxon>Bacteria</taxon>
        <taxon>Pseudomonadati</taxon>
        <taxon>Pseudomonadota</taxon>
        <taxon>Gammaproteobacteria</taxon>
        <taxon>Chromatiales</taxon>
        <taxon>Chromatiaceae</taxon>
        <taxon>Lamprobacter</taxon>
    </lineage>
</organism>
<accession>A0A9X0W714</accession>
<comment type="caution">
    <text evidence="1">The sequence shown here is derived from an EMBL/GenBank/DDBJ whole genome shotgun (WGS) entry which is preliminary data.</text>
</comment>
<dbReference type="SUPFAM" id="SSF88723">
    <property type="entry name" value="PIN domain-like"/>
    <property type="match status" value="1"/>
</dbReference>
<reference evidence="1 2" key="1">
    <citation type="journal article" date="2020" name="Microorganisms">
        <title>Osmotic Adaptation and Compatible Solute Biosynthesis of Phototrophic Bacteria as Revealed from Genome Analyses.</title>
        <authorList>
            <person name="Imhoff J.F."/>
            <person name="Rahn T."/>
            <person name="Kunzel S."/>
            <person name="Keller A."/>
            <person name="Neulinger S.C."/>
        </authorList>
    </citation>
    <scope>NUCLEOTIDE SEQUENCE [LARGE SCALE GENOMIC DNA]</scope>
    <source>
        <strain evidence="1 2">DSM 25653</strain>
    </source>
</reference>
<protein>
    <recommendedName>
        <fullName evidence="3">PIN domain-containing protein</fullName>
    </recommendedName>
</protein>
<proteinExistence type="predicted"/>
<gene>
    <name evidence="1" type="ORF">CKO42_06065</name>
</gene>
<sequence length="160" mass="17669">MKPVVYIESSVISYLVSRPSRDVIVAGRQALTLEWWESDRQRFDLRVSALVEDEIGRGDPSAAKRRLALIEQIPSLAATDNALFLSEKLIAENAIPTGSEDDALHIAIAATQGVDYLLTWNFKHINNTETKKLITRVVESLGYVCPLLCSPEELGGTSND</sequence>